<feature type="compositionally biased region" description="Basic residues" evidence="1">
    <location>
        <begin position="22"/>
        <end position="44"/>
    </location>
</feature>
<keyword evidence="3" id="KW-1185">Reference proteome</keyword>
<dbReference type="Proteomes" id="UP001174909">
    <property type="component" value="Unassembled WGS sequence"/>
</dbReference>
<reference evidence="2" key="1">
    <citation type="submission" date="2023-03" db="EMBL/GenBank/DDBJ databases">
        <authorList>
            <person name="Steffen K."/>
            <person name="Cardenas P."/>
        </authorList>
    </citation>
    <scope>NUCLEOTIDE SEQUENCE</scope>
</reference>
<gene>
    <name evidence="2" type="ORF">GBAR_LOCUS2485</name>
</gene>
<feature type="compositionally biased region" description="Basic residues" evidence="1">
    <location>
        <begin position="118"/>
        <end position="128"/>
    </location>
</feature>
<evidence type="ECO:0000256" key="1">
    <source>
        <dbReference type="SAM" id="MobiDB-lite"/>
    </source>
</evidence>
<sequence>MDGGQFDHSTDGQQSQGSLHRPAGRWRSIRLVGRRHTHGLHHRERSGDTGFRERCHRNGRRRYQDRPDPVRRRLRRAPFRRRDAGAARRIPSGHAPGSRHERAGAAGERPRGELHHNGSQRRGGHVRRQSPAGGQGPDL</sequence>
<proteinExistence type="predicted"/>
<evidence type="ECO:0000313" key="3">
    <source>
        <dbReference type="Proteomes" id="UP001174909"/>
    </source>
</evidence>
<feature type="compositionally biased region" description="Basic and acidic residues" evidence="1">
    <location>
        <begin position="98"/>
        <end position="116"/>
    </location>
</feature>
<organism evidence="2 3">
    <name type="scientific">Geodia barretti</name>
    <name type="common">Barrett's horny sponge</name>
    <dbReference type="NCBI Taxonomy" id="519541"/>
    <lineage>
        <taxon>Eukaryota</taxon>
        <taxon>Metazoa</taxon>
        <taxon>Porifera</taxon>
        <taxon>Demospongiae</taxon>
        <taxon>Heteroscleromorpha</taxon>
        <taxon>Tetractinellida</taxon>
        <taxon>Astrophorina</taxon>
        <taxon>Geodiidae</taxon>
        <taxon>Geodia</taxon>
    </lineage>
</organism>
<name>A0AA35QZS3_GEOBA</name>
<feature type="region of interest" description="Disordered" evidence="1">
    <location>
        <begin position="1"/>
        <end position="139"/>
    </location>
</feature>
<dbReference type="AlphaFoldDB" id="A0AA35QZS3"/>
<evidence type="ECO:0000313" key="2">
    <source>
        <dbReference type="EMBL" id="CAI7998597.1"/>
    </source>
</evidence>
<protein>
    <submittedName>
        <fullName evidence="2">Uncharacterized protein</fullName>
    </submittedName>
</protein>
<dbReference type="EMBL" id="CASHTH010000351">
    <property type="protein sequence ID" value="CAI7998597.1"/>
    <property type="molecule type" value="Genomic_DNA"/>
</dbReference>
<feature type="compositionally biased region" description="Basic and acidic residues" evidence="1">
    <location>
        <begin position="62"/>
        <end position="71"/>
    </location>
</feature>
<accession>A0AA35QZS3</accession>
<comment type="caution">
    <text evidence="2">The sequence shown here is derived from an EMBL/GenBank/DDBJ whole genome shotgun (WGS) entry which is preliminary data.</text>
</comment>